<feature type="transmembrane region" description="Helical" evidence="1">
    <location>
        <begin position="166"/>
        <end position="185"/>
    </location>
</feature>
<dbReference type="GO" id="GO:0004865">
    <property type="term" value="F:protein serine/threonine phosphatase inhibitor activity"/>
    <property type="evidence" value="ECO:0007669"/>
    <property type="project" value="EnsemblFungi"/>
</dbReference>
<evidence type="ECO:0008006" key="5">
    <source>
        <dbReference type="Google" id="ProtNLM"/>
    </source>
</evidence>
<sequence>MPIIKTITRSIRAILATLYLVLIILTIPLAFDVGGVNCGLAYSLTTLVTYFILTTIRILVRKTKYFQWISIIYYCQHFFIPSLLTYFLSYYSHENIKKLDLISSSGSGSTSTSTSSKFNPVMIWRLVLINSTPIFTVLEGFCSLLLIQAMGQTMSWLTIYKSDSWLIISLIGSGSVITASFYFLYRIYVLPFTIDMFSASLLGSILTTTMGLGLFGIISGKGSMIESSLLFAYIVKCIYETFPILSEAATKALANLFTLTTQNLKKEIPKIPPSILNPISEVIPFITSTLPSSFKGVWKFLIMAIKTLTLPLLLNLAYRIGVFYAATKIIPSLYQSASYPLITPPKTPQPGSRQVSTTSLSTFTSSTTSTVLDQHSKLRTKNSFRLKPPHHQPPSVIIRLIYAYSPCLIIAVYTHLMLSYNGELGTELKLWPLWSSSNGGGGGDDDIQLIVHPWQFWNWINMGTTLILYAAELSSNDNSSGGGNSLTSHWKVE</sequence>
<dbReference type="Proteomes" id="UP000000559">
    <property type="component" value="Chromosome R"/>
</dbReference>
<dbReference type="GO" id="GO:0036228">
    <property type="term" value="P:protein localization to nuclear inner membrane"/>
    <property type="evidence" value="ECO:0007669"/>
    <property type="project" value="EnsemblFungi"/>
</dbReference>
<feature type="transmembrane region" description="Helical" evidence="1">
    <location>
        <begin position="122"/>
        <end position="146"/>
    </location>
</feature>
<keyword evidence="4" id="KW-1185">Reference proteome</keyword>
<feature type="transmembrane region" description="Helical" evidence="1">
    <location>
        <begin position="300"/>
        <end position="318"/>
    </location>
</feature>
<reference evidence="3 4" key="2">
    <citation type="journal article" date="2007" name="Genome Biol.">
        <title>Assembly of the Candida albicans genome into sixteen supercontigs aligned on the eight chromosomes.</title>
        <authorList>
            <person name="van het Hoog M."/>
            <person name="Rast T.J."/>
            <person name="Martchenko M."/>
            <person name="Grindle S."/>
            <person name="Dignard D."/>
            <person name="Hogues H."/>
            <person name="Cuomo C."/>
            <person name="Berriman M."/>
            <person name="Scherer S."/>
            <person name="Magee B.B."/>
            <person name="Whiteway M."/>
            <person name="Chibana H."/>
            <person name="Nantel A."/>
            <person name="Magee P.T."/>
        </authorList>
    </citation>
    <scope>GENOME REANNOTATION</scope>
    <source>
        <strain evidence="4">SC5314 / ATCC MYA-2876</strain>
    </source>
</reference>
<dbReference type="PANTHER" id="PTHR31726">
    <property type="entry name" value="PROTEIN ICE2"/>
    <property type="match status" value="1"/>
</dbReference>
<dbReference type="GO" id="GO:0000921">
    <property type="term" value="P:septin ring assembly"/>
    <property type="evidence" value="ECO:0000318"/>
    <property type="project" value="GO_Central"/>
</dbReference>
<dbReference type="GeneID" id="3646619"/>
<dbReference type="GO" id="GO:0160031">
    <property type="term" value="P:endoplasmic reticulum membrane biogenesis"/>
    <property type="evidence" value="ECO:0007669"/>
    <property type="project" value="EnsemblFungi"/>
</dbReference>
<reference evidence="3 4" key="3">
    <citation type="journal article" date="2013" name="Genome Biol.">
        <title>Assembly of a phased diploid Candida albicans genome facilitates allele-specific measurements and provides a simple model for repeat and indel structure.</title>
        <authorList>
            <person name="Muzzey D."/>
            <person name="Schwartz K."/>
            <person name="Weissman J.S."/>
            <person name="Sherlock G."/>
        </authorList>
    </citation>
    <scope>NUCLEOTIDE SEQUENCE [LARGE SCALE GENOMIC DNA]</scope>
    <source>
        <strain evidence="4">SC5314 / ATCC MYA-2876</strain>
    </source>
</reference>
<dbReference type="PANTHER" id="PTHR31726:SF2">
    <property type="entry name" value="PROTEIN ICE2"/>
    <property type="match status" value="1"/>
</dbReference>
<keyword evidence="1" id="KW-1133">Transmembrane helix</keyword>
<feature type="transmembrane region" description="Helical" evidence="1">
    <location>
        <begin position="197"/>
        <end position="218"/>
    </location>
</feature>
<dbReference type="GO" id="GO:0140268">
    <property type="term" value="C:endoplasmic reticulum-plasma membrane contact site"/>
    <property type="evidence" value="ECO:0000314"/>
    <property type="project" value="CGD"/>
</dbReference>
<organism evidence="3 4">
    <name type="scientific">Candida albicans (strain SC5314 / ATCC MYA-2876)</name>
    <name type="common">Yeast</name>
    <dbReference type="NCBI Taxonomy" id="237561"/>
    <lineage>
        <taxon>Eukaryota</taxon>
        <taxon>Fungi</taxon>
        <taxon>Dikarya</taxon>
        <taxon>Ascomycota</taxon>
        <taxon>Saccharomycotina</taxon>
        <taxon>Pichiomycetes</taxon>
        <taxon>Debaryomycetaceae</taxon>
        <taxon>Candida/Lodderomyces clade</taxon>
        <taxon>Candida</taxon>
    </lineage>
</organism>
<dbReference type="GO" id="GO:0048309">
    <property type="term" value="P:endoplasmic reticulum inheritance"/>
    <property type="evidence" value="ECO:0000318"/>
    <property type="project" value="GO_Central"/>
</dbReference>
<feature type="transmembrane region" description="Helical" evidence="1">
    <location>
        <begin position="39"/>
        <end position="59"/>
    </location>
</feature>
<dbReference type="GO" id="GO:0034389">
    <property type="term" value="P:lipid droplet organization"/>
    <property type="evidence" value="ECO:0000315"/>
    <property type="project" value="CGD"/>
</dbReference>
<dbReference type="EMBL" id="CP017630">
    <property type="protein sequence ID" value="AOW31361.1"/>
    <property type="molecule type" value="Genomic_DNA"/>
</dbReference>
<dbReference type="GO" id="GO:0031204">
    <property type="term" value="P:post-translational protein targeting to membrane, translocation"/>
    <property type="evidence" value="ECO:0007669"/>
    <property type="project" value="EnsemblFungi"/>
</dbReference>
<dbReference type="VEuPathDB" id="FungiDB:CR_06640C_A"/>
<keyword evidence="1" id="KW-0812">Transmembrane</keyword>
<keyword evidence="1" id="KW-0472">Membrane</keyword>
<feature type="transmembrane region" description="Helical" evidence="1">
    <location>
        <begin position="12"/>
        <end position="33"/>
    </location>
</feature>
<dbReference type="GO" id="GO:0006656">
    <property type="term" value="P:phosphatidylcholine biosynthetic process"/>
    <property type="evidence" value="ECO:0000315"/>
    <property type="project" value="CGD"/>
</dbReference>
<dbReference type="AlphaFoldDB" id="A0A1D8PT87"/>
<feature type="transmembrane region" description="Helical" evidence="1">
    <location>
        <begin position="396"/>
        <end position="416"/>
    </location>
</feature>
<dbReference type="OrthoDB" id="5577218at2759"/>
<evidence type="ECO:0000313" key="4">
    <source>
        <dbReference type="Proteomes" id="UP000000559"/>
    </source>
</evidence>
<dbReference type="STRING" id="237561.A0A1D8PT87"/>
<accession>A0A1D8PT87</accession>
<dbReference type="GO" id="GO:0097038">
    <property type="term" value="C:perinuclear endoplasmic reticulum"/>
    <property type="evidence" value="ECO:0000318"/>
    <property type="project" value="GO_Central"/>
</dbReference>
<evidence type="ECO:0000313" key="3">
    <source>
        <dbReference type="EMBL" id="AOW31361.1"/>
    </source>
</evidence>
<evidence type="ECO:0000313" key="2">
    <source>
        <dbReference type="CGD" id="CAL0000191691"/>
    </source>
</evidence>
<name>A0A1D8PT87_CANAL</name>
<protein>
    <recommendedName>
        <fullName evidence="5">ICE2-domain-containing protein</fullName>
    </recommendedName>
</protein>
<dbReference type="GO" id="GO:0032541">
    <property type="term" value="C:cortical endoplasmic reticulum"/>
    <property type="evidence" value="ECO:0000318"/>
    <property type="project" value="GO_Central"/>
</dbReference>
<dbReference type="InParanoid" id="A0A1D8PT87"/>
<evidence type="ECO:0000256" key="1">
    <source>
        <dbReference type="SAM" id="Phobius"/>
    </source>
</evidence>
<dbReference type="GO" id="GO:0006882">
    <property type="term" value="P:intracellular zinc ion homeostasis"/>
    <property type="evidence" value="ECO:0007669"/>
    <property type="project" value="EnsemblFungi"/>
</dbReference>
<dbReference type="Pfam" id="PF08426">
    <property type="entry name" value="ICE2"/>
    <property type="match status" value="1"/>
</dbReference>
<dbReference type="GO" id="GO:0005789">
    <property type="term" value="C:endoplasmic reticulum membrane"/>
    <property type="evidence" value="ECO:0000318"/>
    <property type="project" value="GO_Central"/>
</dbReference>
<dbReference type="KEGG" id="cal:CAALFM_CR06640CA"/>
<proteinExistence type="predicted"/>
<dbReference type="FunCoup" id="A0A1D8PT87">
    <property type="interactions" value="88"/>
</dbReference>
<reference evidence="3 4" key="1">
    <citation type="journal article" date="2004" name="Proc. Natl. Acad. Sci. U.S.A.">
        <title>The diploid genome sequence of Candida albicans.</title>
        <authorList>
            <person name="Jones T."/>
            <person name="Federspiel N.A."/>
            <person name="Chibana H."/>
            <person name="Dungan J."/>
            <person name="Kalman S."/>
            <person name="Magee B.B."/>
            <person name="Newport G."/>
            <person name="Thorstenson Y.R."/>
            <person name="Agabian N."/>
            <person name="Magee P.T."/>
            <person name="Davis R.W."/>
            <person name="Scherer S."/>
        </authorList>
    </citation>
    <scope>NUCLEOTIDE SEQUENCE [LARGE SCALE GENOMIC DNA]</scope>
    <source>
        <strain evidence="4">SC5314 / ATCC MYA-2876</strain>
    </source>
</reference>
<dbReference type="eggNOG" id="ENOG502QRTT">
    <property type="taxonomic scope" value="Eukaryota"/>
</dbReference>
<dbReference type="RefSeq" id="XP_711771.2">
    <property type="nucleotide sequence ID" value="XM_706679.2"/>
</dbReference>
<dbReference type="InterPro" id="IPR013635">
    <property type="entry name" value="Ice2"/>
</dbReference>
<gene>
    <name evidence="2" type="primary">ICE2</name>
    <name evidence="3" type="ordered locus">CAALFM_CR06640CA</name>
    <name evidence="2" type="ordered locus">orf19.8317</name>
</gene>
<dbReference type="CGD" id="CAL0000191691">
    <property type="gene designation" value="ICE2"/>
</dbReference>
<dbReference type="OMA" id="TTPDRSW"/>
<feature type="transmembrane region" description="Helical" evidence="1">
    <location>
        <begin position="71"/>
        <end position="91"/>
    </location>
</feature>